<feature type="compositionally biased region" description="Basic and acidic residues" evidence="1">
    <location>
        <begin position="262"/>
        <end position="275"/>
    </location>
</feature>
<feature type="region of interest" description="Disordered" evidence="1">
    <location>
        <begin position="626"/>
        <end position="651"/>
    </location>
</feature>
<feature type="compositionally biased region" description="Low complexity" evidence="1">
    <location>
        <begin position="626"/>
        <end position="641"/>
    </location>
</feature>
<proteinExistence type="predicted"/>
<accession>A0A7S2EI87</accession>
<gene>
    <name evidence="3" type="ORF">DBRI1063_LOCUS14540</name>
</gene>
<dbReference type="InterPro" id="IPR049227">
    <property type="entry name" value="DUF6824"/>
</dbReference>
<feature type="region of interest" description="Disordered" evidence="1">
    <location>
        <begin position="137"/>
        <end position="240"/>
    </location>
</feature>
<dbReference type="AlphaFoldDB" id="A0A7S2EI87"/>
<sequence length="719" mass="78843">MNDSTASARHNDSESPELEPSTMSNIPNPLPTDVICGRGGGALRHAGNLTYRNIVALNKGLYTTCKKSDKLKISRSIVAAIRETNGRFLEQDSVTKLWSDIGDKKAVEKTSQALREGQPKLRKKIIELETQGVLPVGGAAAVAPKPEDTPKPQNTKKERKGKRDSFVSLSSTASTIQTSGKDTTWIDVPDAPSSMTGSKGKRSTIENSTDDLPAPTPKQTEKNTQSEHVHNNGELSSSPSGIAAASFATSFIAKSVLTSKASPERKNGGNFDEAHNGNSHSQRLFTTNIPALSNSGITVAAGNLQNEFQNHNDNSDRASISASATTLVTGNINEDSFGCIEPHSLEDVQEECRRKSTQQRHQMQRQIRRHSVNRDLADFHMKYSMDQQEHLPPSDQAPLSPSQPQEEFVPVLRRKSSYTAKLRPSIHFKNPNHDFYLPEECESSCRSIVMDEVSESVKSIDIAENDGETMPSSVSYKRDKEVMIYDASANNSASHGASIDRSYADDDGGTNVIDRRAFFSNVAKARARQRDHIRTSVTCLNDEDDERNDYDDDALALMQASKMLESCHSVSSNISLSQMESVKRSSHTTNRSSLRSSISTISKLDWIGTGKEMDFDLQSIHSGHSIFTRSSSSESSPNQSRRVSHRGSGMSLMSHRGSGFSLMSHRGSGFSSMCQSTRNSFMSEFSLLDENTLGGDEEKGNGSADYELEQLQPLAYNDL</sequence>
<feature type="domain" description="DUF6824" evidence="2">
    <location>
        <begin position="33"/>
        <end position="116"/>
    </location>
</feature>
<organism evidence="3">
    <name type="scientific">Ditylum brightwellii</name>
    <dbReference type="NCBI Taxonomy" id="49249"/>
    <lineage>
        <taxon>Eukaryota</taxon>
        <taxon>Sar</taxon>
        <taxon>Stramenopiles</taxon>
        <taxon>Ochrophyta</taxon>
        <taxon>Bacillariophyta</taxon>
        <taxon>Mediophyceae</taxon>
        <taxon>Lithodesmiophycidae</taxon>
        <taxon>Lithodesmiales</taxon>
        <taxon>Lithodesmiaceae</taxon>
        <taxon>Ditylum</taxon>
    </lineage>
</organism>
<evidence type="ECO:0000256" key="1">
    <source>
        <dbReference type="SAM" id="MobiDB-lite"/>
    </source>
</evidence>
<feature type="region of interest" description="Disordered" evidence="1">
    <location>
        <begin position="386"/>
        <end position="408"/>
    </location>
</feature>
<dbReference type="EMBL" id="HBGN01022788">
    <property type="protein sequence ID" value="CAD9336951.1"/>
    <property type="molecule type" value="Transcribed_RNA"/>
</dbReference>
<feature type="region of interest" description="Disordered" evidence="1">
    <location>
        <begin position="692"/>
        <end position="719"/>
    </location>
</feature>
<reference evidence="3" key="1">
    <citation type="submission" date="2021-01" db="EMBL/GenBank/DDBJ databases">
        <authorList>
            <person name="Corre E."/>
            <person name="Pelletier E."/>
            <person name="Niang G."/>
            <person name="Scheremetjew M."/>
            <person name="Finn R."/>
            <person name="Kale V."/>
            <person name="Holt S."/>
            <person name="Cochrane G."/>
            <person name="Meng A."/>
            <person name="Brown T."/>
            <person name="Cohen L."/>
        </authorList>
    </citation>
    <scope>NUCLEOTIDE SEQUENCE</scope>
    <source>
        <strain evidence="3">Pop2</strain>
    </source>
</reference>
<protein>
    <recommendedName>
        <fullName evidence="2">DUF6824 domain-containing protein</fullName>
    </recommendedName>
</protein>
<evidence type="ECO:0000313" key="3">
    <source>
        <dbReference type="EMBL" id="CAD9336951.1"/>
    </source>
</evidence>
<evidence type="ECO:0000259" key="2">
    <source>
        <dbReference type="Pfam" id="PF20710"/>
    </source>
</evidence>
<name>A0A7S2EI87_9STRA</name>
<dbReference type="Pfam" id="PF20710">
    <property type="entry name" value="DUF6824"/>
    <property type="match status" value="1"/>
</dbReference>
<feature type="region of interest" description="Disordered" evidence="1">
    <location>
        <begin position="259"/>
        <end position="281"/>
    </location>
</feature>
<feature type="compositionally biased region" description="Basic and acidic residues" evidence="1">
    <location>
        <begin position="219"/>
        <end position="231"/>
    </location>
</feature>
<feature type="compositionally biased region" description="Polar residues" evidence="1">
    <location>
        <begin position="167"/>
        <end position="182"/>
    </location>
</feature>
<feature type="region of interest" description="Disordered" evidence="1">
    <location>
        <begin position="1"/>
        <end position="30"/>
    </location>
</feature>